<dbReference type="RefSeq" id="WP_106581933.1">
    <property type="nucleotide sequence ID" value="NZ_PYGA01000003.1"/>
</dbReference>
<protein>
    <submittedName>
        <fullName evidence="9">PTS system mannitol-specific IIB component</fullName>
    </submittedName>
</protein>
<dbReference type="InterPro" id="IPR036095">
    <property type="entry name" value="PTS_EIIB-like_sf"/>
</dbReference>
<dbReference type="GO" id="GO:0090563">
    <property type="term" value="F:protein-phosphocysteine-sugar phosphotransferase activity"/>
    <property type="evidence" value="ECO:0007669"/>
    <property type="project" value="TreeGrafter"/>
</dbReference>
<dbReference type="InterPro" id="IPR013011">
    <property type="entry name" value="PTS_EIIB_2"/>
</dbReference>
<dbReference type="SUPFAM" id="SSF52794">
    <property type="entry name" value="PTS system IIB component-like"/>
    <property type="match status" value="1"/>
</dbReference>
<dbReference type="PANTHER" id="PTHR30181:SF3">
    <property type="entry name" value="MULTIPHOSPHORYL TRANSFER PROTEIN"/>
    <property type="match status" value="1"/>
</dbReference>
<evidence type="ECO:0000256" key="6">
    <source>
        <dbReference type="ARBA" id="ARBA00022683"/>
    </source>
</evidence>
<keyword evidence="6" id="KW-0598">Phosphotransferase system</keyword>
<dbReference type="OrthoDB" id="3294960at2"/>
<keyword evidence="3" id="KW-0597">Phosphoprotein</keyword>
<evidence type="ECO:0000259" key="8">
    <source>
        <dbReference type="PROSITE" id="PS51099"/>
    </source>
</evidence>
<dbReference type="GO" id="GO:0009401">
    <property type="term" value="P:phosphoenolpyruvate-dependent sugar phosphotransferase system"/>
    <property type="evidence" value="ECO:0007669"/>
    <property type="project" value="UniProtKB-KW"/>
</dbReference>
<evidence type="ECO:0000313" key="10">
    <source>
        <dbReference type="Proteomes" id="UP000240542"/>
    </source>
</evidence>
<dbReference type="InterPro" id="IPR050893">
    <property type="entry name" value="Sugar_PTS"/>
</dbReference>
<keyword evidence="7" id="KW-0418">Kinase</keyword>
<evidence type="ECO:0000256" key="1">
    <source>
        <dbReference type="ARBA" id="ARBA00002434"/>
    </source>
</evidence>
<organism evidence="9 10">
    <name type="scientific">Murinocardiopsis flavida</name>
    <dbReference type="NCBI Taxonomy" id="645275"/>
    <lineage>
        <taxon>Bacteria</taxon>
        <taxon>Bacillati</taxon>
        <taxon>Actinomycetota</taxon>
        <taxon>Actinomycetes</taxon>
        <taxon>Streptosporangiales</taxon>
        <taxon>Nocardiopsidaceae</taxon>
        <taxon>Murinocardiopsis</taxon>
    </lineage>
</organism>
<dbReference type="Proteomes" id="UP000240542">
    <property type="component" value="Unassembled WGS sequence"/>
</dbReference>
<proteinExistence type="predicted"/>
<keyword evidence="10" id="KW-1185">Reference proteome</keyword>
<dbReference type="GO" id="GO:0008982">
    <property type="term" value="F:protein-N(PI)-phosphohistidine-sugar phosphotransferase activity"/>
    <property type="evidence" value="ECO:0007669"/>
    <property type="project" value="InterPro"/>
</dbReference>
<gene>
    <name evidence="9" type="ORF">CLV63_103268</name>
</gene>
<evidence type="ECO:0000256" key="5">
    <source>
        <dbReference type="ARBA" id="ARBA00022679"/>
    </source>
</evidence>
<reference evidence="9 10" key="1">
    <citation type="submission" date="2018-03" db="EMBL/GenBank/DDBJ databases">
        <title>Genomic Encyclopedia of Archaeal and Bacterial Type Strains, Phase II (KMG-II): from individual species to whole genera.</title>
        <authorList>
            <person name="Goeker M."/>
        </authorList>
    </citation>
    <scope>NUCLEOTIDE SEQUENCE [LARGE SCALE GENOMIC DNA]</scope>
    <source>
        <strain evidence="9 10">DSM 45312</strain>
    </source>
</reference>
<comment type="function">
    <text evidence="1">The phosphoenolpyruvate-dependent sugar phosphotransferase system (sugar PTS), a major carbohydrate active transport system, catalyzes the phosphorylation of incoming sugar substrates concomitantly with their translocation across the cell membrane. The enzyme II CmtAB PTS system is involved in D-mannitol transport.</text>
</comment>
<evidence type="ECO:0000256" key="7">
    <source>
        <dbReference type="ARBA" id="ARBA00022777"/>
    </source>
</evidence>
<dbReference type="InterPro" id="IPR003501">
    <property type="entry name" value="PTS_EIIB_2/3"/>
</dbReference>
<sequence length="103" mass="10629">MSNTINGSDVRKVVIACDAGMGSSALLKTQLAQSLKPYGVTVEHTAVNAIPIDADVVVTQAGLAGRARKSAPDTPVVTFQMFLGDPAFTKLEAAIRDGADIDG</sequence>
<accession>A0A2P8DQP9</accession>
<keyword evidence="2" id="KW-0813">Transport</keyword>
<dbReference type="Gene3D" id="3.40.50.2300">
    <property type="match status" value="1"/>
</dbReference>
<dbReference type="Pfam" id="PF02302">
    <property type="entry name" value="PTS_IIB"/>
    <property type="match status" value="1"/>
</dbReference>
<comment type="caution">
    <text evidence="9">The sequence shown here is derived from an EMBL/GenBank/DDBJ whole genome shotgun (WGS) entry which is preliminary data.</text>
</comment>
<evidence type="ECO:0000313" key="9">
    <source>
        <dbReference type="EMBL" id="PSK99543.1"/>
    </source>
</evidence>
<dbReference type="EMBL" id="PYGA01000003">
    <property type="protein sequence ID" value="PSK99543.1"/>
    <property type="molecule type" value="Genomic_DNA"/>
</dbReference>
<evidence type="ECO:0000256" key="3">
    <source>
        <dbReference type="ARBA" id="ARBA00022553"/>
    </source>
</evidence>
<keyword evidence="5" id="KW-0808">Transferase</keyword>
<dbReference type="PANTHER" id="PTHR30181">
    <property type="entry name" value="MANNITOL PERMEASE IIC COMPONENT"/>
    <property type="match status" value="1"/>
</dbReference>
<dbReference type="AlphaFoldDB" id="A0A2P8DQP9"/>
<dbReference type="GO" id="GO:0016301">
    <property type="term" value="F:kinase activity"/>
    <property type="evidence" value="ECO:0007669"/>
    <property type="project" value="UniProtKB-KW"/>
</dbReference>
<dbReference type="PROSITE" id="PS51099">
    <property type="entry name" value="PTS_EIIB_TYPE_2"/>
    <property type="match status" value="1"/>
</dbReference>
<evidence type="ECO:0000256" key="2">
    <source>
        <dbReference type="ARBA" id="ARBA00022448"/>
    </source>
</evidence>
<dbReference type="GO" id="GO:0005886">
    <property type="term" value="C:plasma membrane"/>
    <property type="evidence" value="ECO:0007669"/>
    <property type="project" value="TreeGrafter"/>
</dbReference>
<evidence type="ECO:0000256" key="4">
    <source>
        <dbReference type="ARBA" id="ARBA00022597"/>
    </source>
</evidence>
<name>A0A2P8DQP9_9ACTN</name>
<keyword evidence="4" id="KW-0762">Sugar transport</keyword>
<feature type="domain" description="PTS EIIB type-2" evidence="8">
    <location>
        <begin position="11"/>
        <end position="100"/>
    </location>
</feature>